<evidence type="ECO:0000256" key="1">
    <source>
        <dbReference type="SAM" id="Phobius"/>
    </source>
</evidence>
<proteinExistence type="predicted"/>
<evidence type="ECO:0008006" key="5">
    <source>
        <dbReference type="Google" id="ProtNLM"/>
    </source>
</evidence>
<evidence type="ECO:0000313" key="4">
    <source>
        <dbReference type="Proteomes" id="UP000288216"/>
    </source>
</evidence>
<feature type="signal peptide" evidence="2">
    <location>
        <begin position="1"/>
        <end position="28"/>
    </location>
</feature>
<name>A0A401Q932_SCYTO</name>
<gene>
    <name evidence="3" type="ORF">scyTo_0023036</name>
</gene>
<keyword evidence="4" id="KW-1185">Reference proteome</keyword>
<comment type="caution">
    <text evidence="3">The sequence shown here is derived from an EMBL/GenBank/DDBJ whole genome shotgun (WGS) entry which is preliminary data.</text>
</comment>
<protein>
    <recommendedName>
        <fullName evidence="5">AJAP1/PANP C-terminal domain-containing protein</fullName>
    </recommendedName>
</protein>
<dbReference type="AlphaFoldDB" id="A0A401Q932"/>
<evidence type="ECO:0000256" key="2">
    <source>
        <dbReference type="SAM" id="SignalP"/>
    </source>
</evidence>
<evidence type="ECO:0000313" key="3">
    <source>
        <dbReference type="EMBL" id="GCB81893.1"/>
    </source>
</evidence>
<dbReference type="Proteomes" id="UP000288216">
    <property type="component" value="Unassembled WGS sequence"/>
</dbReference>
<dbReference type="STRING" id="75743.A0A401Q932"/>
<accession>A0A401Q932</accession>
<organism evidence="3 4">
    <name type="scientific">Scyliorhinus torazame</name>
    <name type="common">Cloudy catshark</name>
    <name type="synonym">Catulus torazame</name>
    <dbReference type="NCBI Taxonomy" id="75743"/>
    <lineage>
        <taxon>Eukaryota</taxon>
        <taxon>Metazoa</taxon>
        <taxon>Chordata</taxon>
        <taxon>Craniata</taxon>
        <taxon>Vertebrata</taxon>
        <taxon>Chondrichthyes</taxon>
        <taxon>Elasmobranchii</taxon>
        <taxon>Galeomorphii</taxon>
        <taxon>Galeoidea</taxon>
        <taxon>Carcharhiniformes</taxon>
        <taxon>Scyliorhinidae</taxon>
        <taxon>Scyliorhinus</taxon>
    </lineage>
</organism>
<sequence>MYAGTRTQTWHPLLWFLMAGCMVTGGQAGPRTKGHISRGRRQAVRAYVGMESSTPANLQRAQGSSQYPWAIIWGPTAGEEGSTETTAINVGTRSLRPFWTTPAKDSAPQDAGWINLGETPATLRPFLFGRTSQGTDPQLYVTVSISVLIVLAAISIILKFCWDRNWHRGREGTRSQGTLTEESCQALTGPPGMRRGIGGFFSPYEARAQSLESESTSPIELEESLALAGKGVRFQRSR</sequence>
<keyword evidence="2" id="KW-0732">Signal</keyword>
<dbReference type="InterPro" id="IPR039628">
    <property type="entry name" value="PIANP"/>
</dbReference>
<keyword evidence="1" id="KW-1133">Transmembrane helix</keyword>
<keyword evidence="1" id="KW-0812">Transmembrane</keyword>
<dbReference type="PROSITE" id="PS51257">
    <property type="entry name" value="PROKAR_LIPOPROTEIN"/>
    <property type="match status" value="1"/>
</dbReference>
<dbReference type="PANTHER" id="PTHR32023">
    <property type="entry name" value="PILR ALPHA-ASSOCIATED NEURAL PROTEIN"/>
    <property type="match status" value="1"/>
</dbReference>
<reference evidence="3 4" key="1">
    <citation type="journal article" date="2018" name="Nat. Ecol. Evol.">
        <title>Shark genomes provide insights into elasmobranch evolution and the origin of vertebrates.</title>
        <authorList>
            <person name="Hara Y"/>
            <person name="Yamaguchi K"/>
            <person name="Onimaru K"/>
            <person name="Kadota M"/>
            <person name="Koyanagi M"/>
            <person name="Keeley SD"/>
            <person name="Tatsumi K"/>
            <person name="Tanaka K"/>
            <person name="Motone F"/>
            <person name="Kageyama Y"/>
            <person name="Nozu R"/>
            <person name="Adachi N"/>
            <person name="Nishimura O"/>
            <person name="Nakagawa R"/>
            <person name="Tanegashima C"/>
            <person name="Kiyatake I"/>
            <person name="Matsumoto R"/>
            <person name="Murakumo K"/>
            <person name="Nishida K"/>
            <person name="Terakita A"/>
            <person name="Kuratani S"/>
            <person name="Sato K"/>
            <person name="Hyodo S Kuraku.S."/>
        </authorList>
    </citation>
    <scope>NUCLEOTIDE SEQUENCE [LARGE SCALE GENOMIC DNA]</scope>
</reference>
<keyword evidence="1" id="KW-0472">Membrane</keyword>
<dbReference type="PANTHER" id="PTHR32023:SF2">
    <property type="entry name" value="PILR ALPHA-ASSOCIATED NEURAL PROTEIN"/>
    <property type="match status" value="1"/>
</dbReference>
<feature type="transmembrane region" description="Helical" evidence="1">
    <location>
        <begin position="139"/>
        <end position="162"/>
    </location>
</feature>
<dbReference type="GO" id="GO:0016020">
    <property type="term" value="C:membrane"/>
    <property type="evidence" value="ECO:0007669"/>
    <property type="project" value="TreeGrafter"/>
</dbReference>
<dbReference type="GO" id="GO:0050776">
    <property type="term" value="P:regulation of immune response"/>
    <property type="evidence" value="ECO:0007669"/>
    <property type="project" value="InterPro"/>
</dbReference>
<dbReference type="EMBL" id="BFAA01025707">
    <property type="protein sequence ID" value="GCB81893.1"/>
    <property type="molecule type" value="Genomic_DNA"/>
</dbReference>
<dbReference type="OrthoDB" id="9934112at2759"/>
<feature type="chain" id="PRO_5019237411" description="AJAP1/PANP C-terminal domain-containing protein" evidence="2">
    <location>
        <begin position="29"/>
        <end position="238"/>
    </location>
</feature>